<organism evidence="2 3">
    <name type="scientific">Candidatus Atopostipes pullistercoris</name>
    <dbReference type="NCBI Taxonomy" id="2838467"/>
    <lineage>
        <taxon>Bacteria</taxon>
        <taxon>Bacillati</taxon>
        <taxon>Bacillota</taxon>
        <taxon>Bacilli</taxon>
        <taxon>Lactobacillales</taxon>
        <taxon>Carnobacteriaceae</taxon>
        <taxon>Atopostipes</taxon>
    </lineage>
</organism>
<evidence type="ECO:0000256" key="1">
    <source>
        <dbReference type="SAM" id="SignalP"/>
    </source>
</evidence>
<name>A0A9D2JXH9_9LACT</name>
<feature type="chain" id="PRO_5038504295" description="Lipocalin-like domain-containing protein" evidence="1">
    <location>
        <begin position="21"/>
        <end position="172"/>
    </location>
</feature>
<protein>
    <recommendedName>
        <fullName evidence="4">Lipocalin-like domain-containing protein</fullName>
    </recommendedName>
</protein>
<reference evidence="2" key="1">
    <citation type="journal article" date="2021" name="PeerJ">
        <title>Extensive microbial diversity within the chicken gut microbiome revealed by metagenomics and culture.</title>
        <authorList>
            <person name="Gilroy R."/>
            <person name="Ravi A."/>
            <person name="Getino M."/>
            <person name="Pursley I."/>
            <person name="Horton D.L."/>
            <person name="Alikhan N.F."/>
            <person name="Baker D."/>
            <person name="Gharbi K."/>
            <person name="Hall N."/>
            <person name="Watson M."/>
            <person name="Adriaenssens E.M."/>
            <person name="Foster-Nyarko E."/>
            <person name="Jarju S."/>
            <person name="Secka A."/>
            <person name="Antonio M."/>
            <person name="Oren A."/>
            <person name="Chaudhuri R.R."/>
            <person name="La Ragione R."/>
            <person name="Hildebrand F."/>
            <person name="Pallen M.J."/>
        </authorList>
    </citation>
    <scope>NUCLEOTIDE SEQUENCE</scope>
    <source>
        <strain evidence="2">CHK169-4300</strain>
    </source>
</reference>
<evidence type="ECO:0008006" key="4">
    <source>
        <dbReference type="Google" id="ProtNLM"/>
    </source>
</evidence>
<proteinExistence type="predicted"/>
<reference evidence="2" key="2">
    <citation type="submission" date="2021-04" db="EMBL/GenBank/DDBJ databases">
        <authorList>
            <person name="Gilroy R."/>
        </authorList>
    </citation>
    <scope>NUCLEOTIDE SEQUENCE</scope>
    <source>
        <strain evidence="2">CHK169-4300</strain>
    </source>
</reference>
<keyword evidence="1" id="KW-0732">Signal</keyword>
<dbReference type="PROSITE" id="PS51257">
    <property type="entry name" value="PROKAR_LIPOPROTEIN"/>
    <property type="match status" value="1"/>
</dbReference>
<evidence type="ECO:0000313" key="3">
    <source>
        <dbReference type="Proteomes" id="UP000824106"/>
    </source>
</evidence>
<feature type="signal peptide" evidence="1">
    <location>
        <begin position="1"/>
        <end position="20"/>
    </location>
</feature>
<gene>
    <name evidence="2" type="ORF">H9808_00445</name>
</gene>
<comment type="caution">
    <text evidence="2">The sequence shown here is derived from an EMBL/GenBank/DDBJ whole genome shotgun (WGS) entry which is preliminary data.</text>
</comment>
<sequence>MKTKCLLFVILMLLITLVSGCSNNEGDKYIGKWTGLENPDNPRSYIYQISIEQNGDNYIIKRKISNYNEFNPDRQLEWQEGKEKTESATLKDGKLVSGNDIASVSYTYIEKDNTLLYSAKGIYLQKDDDNAIFENLKKQAADALTKYWEEHPIINKTPIIDDPFTKYGKAKQ</sequence>
<dbReference type="AlphaFoldDB" id="A0A9D2JXH9"/>
<evidence type="ECO:0000313" key="2">
    <source>
        <dbReference type="EMBL" id="HIZ70237.1"/>
    </source>
</evidence>
<dbReference type="Proteomes" id="UP000824106">
    <property type="component" value="Unassembled WGS sequence"/>
</dbReference>
<dbReference type="EMBL" id="DXAZ01000005">
    <property type="protein sequence ID" value="HIZ70237.1"/>
    <property type="molecule type" value="Genomic_DNA"/>
</dbReference>
<accession>A0A9D2JXH9</accession>